<reference evidence="1" key="1">
    <citation type="submission" date="2021-08" db="EMBL/GenBank/DDBJ databases">
        <title>The first chromosome-level gecko genome reveals the dynamic sex chromosomes of Neotropical dwarf geckos (Sphaerodactylidae: Sphaerodactylus).</title>
        <authorList>
            <person name="Pinto B.J."/>
            <person name="Keating S.E."/>
            <person name="Gamble T."/>
        </authorList>
    </citation>
    <scope>NUCLEOTIDE SEQUENCE</scope>
    <source>
        <strain evidence="1">TG3544</strain>
    </source>
</reference>
<sequence length="128" mass="14149">MLSSRDTCTESSGEQRPCAQPICLPSSGLPTSDLDDFLLEFDQVVQDFGKRGPSQYEQHLEELKRRTLPSLYDSGIDDSESHSTSPGSSLNTSEEDLNTPTSCSTAKLGDTRELEDFIADLDRVLEEM</sequence>
<proteinExistence type="predicted"/>
<name>A0ACB8FYY7_9SAUR</name>
<comment type="caution">
    <text evidence="1">The sequence shown here is derived from an EMBL/GenBank/DDBJ whole genome shotgun (WGS) entry which is preliminary data.</text>
</comment>
<accession>A0ACB8FYY7</accession>
<protein>
    <submittedName>
        <fullName evidence="1">Uncharacterized protein</fullName>
    </submittedName>
</protein>
<keyword evidence="2" id="KW-1185">Reference proteome</keyword>
<evidence type="ECO:0000313" key="2">
    <source>
        <dbReference type="Proteomes" id="UP000827872"/>
    </source>
</evidence>
<dbReference type="EMBL" id="CM037626">
    <property type="protein sequence ID" value="KAH8011962.1"/>
    <property type="molecule type" value="Genomic_DNA"/>
</dbReference>
<dbReference type="Proteomes" id="UP000827872">
    <property type="component" value="Linkage Group LG13"/>
</dbReference>
<gene>
    <name evidence="1" type="ORF">K3G42_013118</name>
</gene>
<organism evidence="1 2">
    <name type="scientific">Sphaerodactylus townsendi</name>
    <dbReference type="NCBI Taxonomy" id="933632"/>
    <lineage>
        <taxon>Eukaryota</taxon>
        <taxon>Metazoa</taxon>
        <taxon>Chordata</taxon>
        <taxon>Craniata</taxon>
        <taxon>Vertebrata</taxon>
        <taxon>Euteleostomi</taxon>
        <taxon>Lepidosauria</taxon>
        <taxon>Squamata</taxon>
        <taxon>Bifurcata</taxon>
        <taxon>Gekkota</taxon>
        <taxon>Sphaerodactylidae</taxon>
        <taxon>Sphaerodactylus</taxon>
    </lineage>
</organism>
<evidence type="ECO:0000313" key="1">
    <source>
        <dbReference type="EMBL" id="KAH8011962.1"/>
    </source>
</evidence>